<protein>
    <submittedName>
        <fullName evidence="2">Uncharacterized protein</fullName>
    </submittedName>
</protein>
<gene>
    <name evidence="2" type="ORF">GCM10009754_01080</name>
</gene>
<dbReference type="EMBL" id="BAAANN010000001">
    <property type="protein sequence ID" value="GAA1937844.1"/>
    <property type="molecule type" value="Genomic_DNA"/>
</dbReference>
<dbReference type="RefSeq" id="WP_344412103.1">
    <property type="nucleotide sequence ID" value="NZ_BAAANN010000001.1"/>
</dbReference>
<dbReference type="Proteomes" id="UP001501116">
    <property type="component" value="Unassembled WGS sequence"/>
</dbReference>
<feature type="region of interest" description="Disordered" evidence="1">
    <location>
        <begin position="117"/>
        <end position="140"/>
    </location>
</feature>
<reference evidence="2 3" key="1">
    <citation type="journal article" date="2019" name="Int. J. Syst. Evol. Microbiol.">
        <title>The Global Catalogue of Microorganisms (GCM) 10K type strain sequencing project: providing services to taxonomists for standard genome sequencing and annotation.</title>
        <authorList>
            <consortium name="The Broad Institute Genomics Platform"/>
            <consortium name="The Broad Institute Genome Sequencing Center for Infectious Disease"/>
            <person name="Wu L."/>
            <person name="Ma J."/>
        </authorList>
    </citation>
    <scope>NUCLEOTIDE SEQUENCE [LARGE SCALE GENOMIC DNA]</scope>
    <source>
        <strain evidence="2 3">JCM 14545</strain>
    </source>
</reference>
<evidence type="ECO:0000313" key="3">
    <source>
        <dbReference type="Proteomes" id="UP001501116"/>
    </source>
</evidence>
<evidence type="ECO:0000313" key="2">
    <source>
        <dbReference type="EMBL" id="GAA1937844.1"/>
    </source>
</evidence>
<organism evidence="2 3">
    <name type="scientific">Amycolatopsis minnesotensis</name>
    <dbReference type="NCBI Taxonomy" id="337894"/>
    <lineage>
        <taxon>Bacteria</taxon>
        <taxon>Bacillati</taxon>
        <taxon>Actinomycetota</taxon>
        <taxon>Actinomycetes</taxon>
        <taxon>Pseudonocardiales</taxon>
        <taxon>Pseudonocardiaceae</taxon>
        <taxon>Amycolatopsis</taxon>
    </lineage>
</organism>
<comment type="caution">
    <text evidence="2">The sequence shown here is derived from an EMBL/GenBank/DDBJ whole genome shotgun (WGS) entry which is preliminary data.</text>
</comment>
<proteinExistence type="predicted"/>
<name>A0ABN2PYS0_9PSEU</name>
<keyword evidence="3" id="KW-1185">Reference proteome</keyword>
<accession>A0ABN2PYS0</accession>
<sequence length="140" mass="15441">MTDIMFDYFRVLEGYEFEPDDDGETFRSPGGRVTVTITDREGSLAVTALTGDRARLVLWRIHIDNAPADVLDAVLRAAEPELATRVHSGQTPGTMPARPGRHWTNQEINAALTRIADRKYPRAHPRPPASPTGQISAHGI</sequence>
<feature type="compositionally biased region" description="Polar residues" evidence="1">
    <location>
        <begin position="131"/>
        <end position="140"/>
    </location>
</feature>
<evidence type="ECO:0000256" key="1">
    <source>
        <dbReference type="SAM" id="MobiDB-lite"/>
    </source>
</evidence>